<dbReference type="AlphaFoldDB" id="A0A818BZZ2"/>
<proteinExistence type="predicted"/>
<dbReference type="InterPro" id="IPR052709">
    <property type="entry name" value="Transposase-MT_Hybrid"/>
</dbReference>
<gene>
    <name evidence="1" type="ORF">GRG538_LOCUS12043</name>
    <name evidence="2" type="ORF">QYT958_LOCUS30339</name>
</gene>
<feature type="non-terminal residue" evidence="1">
    <location>
        <position position="1"/>
    </location>
</feature>
<dbReference type="PANTHER" id="PTHR46060">
    <property type="entry name" value="MARINER MOS1 TRANSPOSASE-LIKE PROTEIN"/>
    <property type="match status" value="1"/>
</dbReference>
<organism evidence="1 3">
    <name type="scientific">Rotaria socialis</name>
    <dbReference type="NCBI Taxonomy" id="392032"/>
    <lineage>
        <taxon>Eukaryota</taxon>
        <taxon>Metazoa</taxon>
        <taxon>Spiralia</taxon>
        <taxon>Gnathifera</taxon>
        <taxon>Rotifera</taxon>
        <taxon>Eurotatoria</taxon>
        <taxon>Bdelloidea</taxon>
        <taxon>Philodinida</taxon>
        <taxon>Philodinidae</taxon>
        <taxon>Rotaria</taxon>
    </lineage>
</organism>
<dbReference type="Proteomes" id="UP000663872">
    <property type="component" value="Unassembled WGS sequence"/>
</dbReference>
<evidence type="ECO:0000313" key="1">
    <source>
        <dbReference type="EMBL" id="CAF3424148.1"/>
    </source>
</evidence>
<reference evidence="1" key="1">
    <citation type="submission" date="2021-02" db="EMBL/GenBank/DDBJ databases">
        <authorList>
            <person name="Nowell W R."/>
        </authorList>
    </citation>
    <scope>NUCLEOTIDE SEQUENCE</scope>
</reference>
<evidence type="ECO:0008006" key="4">
    <source>
        <dbReference type="Google" id="ProtNLM"/>
    </source>
</evidence>
<sequence>VEDEERPGRPITETTSENIELVRSLINDNPNITIKEMEVQTAFSHGTSHRILSDHLSLKELTARYIPKQLTDSQKTERIRICKENVEKFESGLWRLCDAITGDE</sequence>
<evidence type="ECO:0000313" key="2">
    <source>
        <dbReference type="EMBL" id="CAF4894356.1"/>
    </source>
</evidence>
<protein>
    <recommendedName>
        <fullName evidence="4">Transposase</fullName>
    </recommendedName>
</protein>
<evidence type="ECO:0000313" key="3">
    <source>
        <dbReference type="Proteomes" id="UP000663872"/>
    </source>
</evidence>
<dbReference type="EMBL" id="CAJOBR010009552">
    <property type="protein sequence ID" value="CAF4894356.1"/>
    <property type="molecule type" value="Genomic_DNA"/>
</dbReference>
<dbReference type="EMBL" id="CAJNYT010001686">
    <property type="protein sequence ID" value="CAF3424148.1"/>
    <property type="molecule type" value="Genomic_DNA"/>
</dbReference>
<name>A0A818BZZ2_9BILA</name>
<dbReference type="Proteomes" id="UP000663848">
    <property type="component" value="Unassembled WGS sequence"/>
</dbReference>
<comment type="caution">
    <text evidence="1">The sequence shown here is derived from an EMBL/GenBank/DDBJ whole genome shotgun (WGS) entry which is preliminary data.</text>
</comment>
<accession>A0A818BZZ2</accession>
<dbReference type="PANTHER" id="PTHR46060:SF1">
    <property type="entry name" value="MARINER MOS1 TRANSPOSASE-LIKE PROTEIN"/>
    <property type="match status" value="1"/>
</dbReference>